<dbReference type="PANTHER" id="PTHR15893:SF0">
    <property type="entry name" value="LARGE RIBOSOMAL SUBUNIT PROTEIN BL27M"/>
    <property type="match status" value="1"/>
</dbReference>
<comment type="caution">
    <text evidence="5">The sequence shown here is derived from an EMBL/GenBank/DDBJ whole genome shotgun (WGS) entry which is preliminary data.</text>
</comment>
<gene>
    <name evidence="5" type="ORF">DUNSADRAFT_368</name>
</gene>
<dbReference type="SUPFAM" id="SSF110324">
    <property type="entry name" value="Ribosomal L27 protein-like"/>
    <property type="match status" value="1"/>
</dbReference>
<keyword evidence="6" id="KW-1185">Reference proteome</keyword>
<feature type="region of interest" description="Disordered" evidence="4">
    <location>
        <begin position="122"/>
        <end position="166"/>
    </location>
</feature>
<dbReference type="GO" id="GO:0032259">
    <property type="term" value="P:methylation"/>
    <property type="evidence" value="ECO:0007669"/>
    <property type="project" value="UniProtKB-KW"/>
</dbReference>
<evidence type="ECO:0000313" key="6">
    <source>
        <dbReference type="Proteomes" id="UP000815325"/>
    </source>
</evidence>
<dbReference type="EMBL" id="MU070464">
    <property type="protein sequence ID" value="KAF5827601.1"/>
    <property type="molecule type" value="Genomic_DNA"/>
</dbReference>
<dbReference type="Pfam" id="PF01016">
    <property type="entry name" value="Ribosomal_L27"/>
    <property type="match status" value="1"/>
</dbReference>
<name>A0ABQ7FZ33_DUNSA</name>
<feature type="region of interest" description="Disordered" evidence="4">
    <location>
        <begin position="29"/>
        <end position="54"/>
    </location>
</feature>
<comment type="similarity">
    <text evidence="1">Belongs to the bacterial ribosomal protein bL27 family.</text>
</comment>
<dbReference type="InterPro" id="IPR001684">
    <property type="entry name" value="Ribosomal_bL27"/>
</dbReference>
<accession>A0ABQ7FZ33</accession>
<dbReference type="PANTHER" id="PTHR15893">
    <property type="entry name" value="RIBOSOMAL PROTEIN L27"/>
    <property type="match status" value="1"/>
</dbReference>
<evidence type="ECO:0000256" key="4">
    <source>
        <dbReference type="SAM" id="MobiDB-lite"/>
    </source>
</evidence>
<dbReference type="GO" id="GO:0008168">
    <property type="term" value="F:methyltransferase activity"/>
    <property type="evidence" value="ECO:0007669"/>
    <property type="project" value="UniProtKB-KW"/>
</dbReference>
<evidence type="ECO:0000313" key="5">
    <source>
        <dbReference type="EMBL" id="KAF5827601.1"/>
    </source>
</evidence>
<proteinExistence type="inferred from homology"/>
<dbReference type="GO" id="GO:0005840">
    <property type="term" value="C:ribosome"/>
    <property type="evidence" value="ECO:0007669"/>
    <property type="project" value="UniProtKB-KW"/>
</dbReference>
<organism evidence="5 6">
    <name type="scientific">Dunaliella salina</name>
    <name type="common">Green alga</name>
    <name type="synonym">Protococcus salinus</name>
    <dbReference type="NCBI Taxonomy" id="3046"/>
    <lineage>
        <taxon>Eukaryota</taxon>
        <taxon>Viridiplantae</taxon>
        <taxon>Chlorophyta</taxon>
        <taxon>core chlorophytes</taxon>
        <taxon>Chlorophyceae</taxon>
        <taxon>CS clade</taxon>
        <taxon>Chlamydomonadales</taxon>
        <taxon>Dunaliellaceae</taxon>
        <taxon>Dunaliella</taxon>
    </lineage>
</organism>
<keyword evidence="2 5" id="KW-0689">Ribosomal protein</keyword>
<keyword evidence="3" id="KW-0687">Ribonucleoprotein</keyword>
<evidence type="ECO:0000256" key="2">
    <source>
        <dbReference type="ARBA" id="ARBA00022980"/>
    </source>
</evidence>
<sequence>MQASLLRSQTMAGVVAPAASRRMLVVQNAHKKGAGSTKNGRDSNPKSRGVKVFGGQPVKAGGIIVRQTGSTWHPGHNTDLGKDYTLYSLVDGIVMYDKKKERPGVHVYPLDHEKAKAMIAATHTKQPKEGTKPRRERRLEQWRGVPRKSAEKSTISVATVNASTKP</sequence>
<dbReference type="NCBIfam" id="TIGR00062">
    <property type="entry name" value="L27"/>
    <property type="match status" value="1"/>
</dbReference>
<feature type="compositionally biased region" description="Basic and acidic residues" evidence="4">
    <location>
        <begin position="126"/>
        <end position="141"/>
    </location>
</feature>
<protein>
    <submittedName>
        <fullName evidence="5">Plastid/chloroplast ribosomal protein L27</fullName>
    </submittedName>
</protein>
<feature type="compositionally biased region" description="Polar residues" evidence="4">
    <location>
        <begin position="152"/>
        <end position="166"/>
    </location>
</feature>
<evidence type="ECO:0000256" key="1">
    <source>
        <dbReference type="ARBA" id="ARBA00010797"/>
    </source>
</evidence>
<reference evidence="5" key="1">
    <citation type="submission" date="2017-08" db="EMBL/GenBank/DDBJ databases">
        <authorList>
            <person name="Polle J.E."/>
            <person name="Barry K."/>
            <person name="Cushman J."/>
            <person name="Schmutz J."/>
            <person name="Tran D."/>
            <person name="Hathwaick L.T."/>
            <person name="Yim W.C."/>
            <person name="Jenkins J."/>
            <person name="Mckie-Krisberg Z.M."/>
            <person name="Prochnik S."/>
            <person name="Lindquist E."/>
            <person name="Dockter R.B."/>
            <person name="Adam C."/>
            <person name="Molina H."/>
            <person name="Bunkerborg J."/>
            <person name="Jin E."/>
            <person name="Buchheim M."/>
            <person name="Magnuson J."/>
        </authorList>
    </citation>
    <scope>NUCLEOTIDE SEQUENCE</scope>
    <source>
        <strain evidence="5">CCAP 19/18</strain>
    </source>
</reference>
<dbReference type="Proteomes" id="UP000815325">
    <property type="component" value="Unassembled WGS sequence"/>
</dbReference>
<dbReference type="PRINTS" id="PR00063">
    <property type="entry name" value="RIBOSOMALL27"/>
</dbReference>
<evidence type="ECO:0000256" key="3">
    <source>
        <dbReference type="ARBA" id="ARBA00023274"/>
    </source>
</evidence>
<dbReference type="Gene3D" id="2.40.50.100">
    <property type="match status" value="1"/>
</dbReference>